<evidence type="ECO:0000256" key="1">
    <source>
        <dbReference type="SAM" id="MobiDB-lite"/>
    </source>
</evidence>
<feature type="compositionally biased region" description="Basic and acidic residues" evidence="1">
    <location>
        <begin position="389"/>
        <end position="409"/>
    </location>
</feature>
<proteinExistence type="predicted"/>
<dbReference type="EMBL" id="OU898280">
    <property type="protein sequence ID" value="CAG9834427.1"/>
    <property type="molecule type" value="Genomic_DNA"/>
</dbReference>
<feature type="compositionally biased region" description="Basic and acidic residues" evidence="1">
    <location>
        <begin position="245"/>
        <end position="256"/>
    </location>
</feature>
<gene>
    <name evidence="2" type="ORF">DIABBA_LOCUS7730</name>
</gene>
<feature type="region of interest" description="Disordered" evidence="1">
    <location>
        <begin position="536"/>
        <end position="575"/>
    </location>
</feature>
<dbReference type="SMART" id="SM00384">
    <property type="entry name" value="AT_hook"/>
    <property type="match status" value="2"/>
</dbReference>
<dbReference type="Proteomes" id="UP001153709">
    <property type="component" value="Chromosome 5"/>
</dbReference>
<dbReference type="OrthoDB" id="6784620at2759"/>
<dbReference type="Pfam" id="PF02178">
    <property type="entry name" value="AT_hook"/>
    <property type="match status" value="2"/>
</dbReference>
<sequence>MHRTLENSCTQEVNILSNQTVRPTQTSNGKSRKITSSMYFLDEEPAYSDSDDENSFIMGRKKPIYGQYIYLTKPIQKKCDVEIQCDILTIEKSLHALVTKCAELDPNTVGRYKKLVLICKELVNDGYLITNDPDRNDDNSDTDLDAERIMPQHVQSLEKSVPKKKPDSASENLTRKSLLELFGQDRSDIATQCRNRDIYVQNQELCLSEQENHNPNINSHADKNDRTSVNKKLSSNDSAFDEETESNRINKDDFRRSNSNCENVSNTDEEDIPTKNMERINSTNSKQKNRNSEQRMSSNKCFAAEEKNDSHHNKKEESRRSNVNIGYISESDEEEILTQNVDRINSTNKKTKRTKLGLKKIVIGNSLFANRRNSNCNTLKDSSRLLTSKRSEPESNKSDISTKKIEPTKSKVIRRRKRKSDENKLASNEENDSNGNKEESRRLHSGNLNEIECDRISVSPKKIKPNTQFSIYTERQSKDEMMFKPPDCVKMVESSKTDLKGKRSRGRPRKTEFSIYTERQSKDEMMFKPPDCVKMVESSKTDLKGKRSRGRPRKTDSHINYNSKSTGIPSTTDEGSRKALGTVQIDASKMFMFRRKVGVEPEVVKPLARNWDNPNKSFSILEKSVVIDRGFLSLQCPKTRKLYSPTEWLDSVLINADKE</sequence>
<feature type="region of interest" description="Disordered" evidence="1">
    <location>
        <begin position="212"/>
        <end position="325"/>
    </location>
</feature>
<keyword evidence="3" id="KW-1185">Reference proteome</keyword>
<feature type="compositionally biased region" description="Basic and acidic residues" evidence="1">
    <location>
        <begin position="160"/>
        <end position="172"/>
    </location>
</feature>
<dbReference type="GO" id="GO:0003677">
    <property type="term" value="F:DNA binding"/>
    <property type="evidence" value="ECO:0007669"/>
    <property type="project" value="InterPro"/>
</dbReference>
<evidence type="ECO:0000313" key="2">
    <source>
        <dbReference type="EMBL" id="CAG9834427.1"/>
    </source>
</evidence>
<feature type="compositionally biased region" description="Polar residues" evidence="1">
    <location>
        <begin position="257"/>
        <end position="266"/>
    </location>
</feature>
<accession>A0A9N9T2Y6</accession>
<feature type="region of interest" description="Disordered" evidence="1">
    <location>
        <begin position="152"/>
        <end position="172"/>
    </location>
</feature>
<dbReference type="AlphaFoldDB" id="A0A9N9T2Y6"/>
<organism evidence="2 3">
    <name type="scientific">Diabrotica balteata</name>
    <name type="common">Banded cucumber beetle</name>
    <dbReference type="NCBI Taxonomy" id="107213"/>
    <lineage>
        <taxon>Eukaryota</taxon>
        <taxon>Metazoa</taxon>
        <taxon>Ecdysozoa</taxon>
        <taxon>Arthropoda</taxon>
        <taxon>Hexapoda</taxon>
        <taxon>Insecta</taxon>
        <taxon>Pterygota</taxon>
        <taxon>Neoptera</taxon>
        <taxon>Endopterygota</taxon>
        <taxon>Coleoptera</taxon>
        <taxon>Polyphaga</taxon>
        <taxon>Cucujiformia</taxon>
        <taxon>Chrysomeloidea</taxon>
        <taxon>Chrysomelidae</taxon>
        <taxon>Galerucinae</taxon>
        <taxon>Diabroticina</taxon>
        <taxon>Diabroticites</taxon>
        <taxon>Diabrotica</taxon>
    </lineage>
</organism>
<dbReference type="InterPro" id="IPR017956">
    <property type="entry name" value="AT_hook_DNA-bd_motif"/>
</dbReference>
<feature type="compositionally biased region" description="Polar residues" evidence="1">
    <location>
        <begin position="558"/>
        <end position="573"/>
    </location>
</feature>
<reference evidence="2" key="1">
    <citation type="submission" date="2022-01" db="EMBL/GenBank/DDBJ databases">
        <authorList>
            <person name="King R."/>
        </authorList>
    </citation>
    <scope>NUCLEOTIDE SEQUENCE</scope>
</reference>
<feature type="region of interest" description="Disordered" evidence="1">
    <location>
        <begin position="372"/>
        <end position="446"/>
    </location>
</feature>
<protein>
    <submittedName>
        <fullName evidence="2">Uncharacterized protein</fullName>
    </submittedName>
</protein>
<evidence type="ECO:0000313" key="3">
    <source>
        <dbReference type="Proteomes" id="UP001153709"/>
    </source>
</evidence>
<feature type="compositionally biased region" description="Basic and acidic residues" evidence="1">
    <location>
        <begin position="303"/>
        <end position="320"/>
    </location>
</feature>
<name>A0A9N9T2Y6_DIABA</name>
<feature type="compositionally biased region" description="Polar residues" evidence="1">
    <location>
        <begin position="372"/>
        <end position="388"/>
    </location>
</feature>